<sequence>MDAKIDLSKYIVGGEAVQETANDVNELARAVSAFAKGLEANSKRIQNEFAAIRAAAIEVRDKGNGLNLVNDADIKALRELFPVVEKLRESKRKLKEAEAGQAGLLKETEAASKQLTSALREQQAALKKSINDNDIEAAKKYAAQILTTKNQAQLLTQALKGANTELTAASGSYNALVLQTNKLRAELRALDTGFDSSSEHANKLKKQIADNTERIIEFDRATSASFRNVASNASRFSEAGAGGEGLVKSFVAAYFGIEALANGIGQAVDAAVGSFVEFEKAQSSLSALTGASGEDLKFYAEQANRIGPAMGKSGAEVLAAFEKIGSAQPALLKNKNALAAVTEQALLLAAASGEDLAPAAEALTGVMNQFLAPAAEAGRYVNALAAGAKEGAATIPQAAASMKYFGTNAASANTSIEQSVALIQVLAERSIKGEQAGVNLRNVFAKLASGARDTNPEIVGLDKALDNLGKKNLSTAEYTKLFGLENSNAAKILVDGRDKVKSLTIALTGTQTASEQAARQLDNTAVAGNRLVATAKAASVAFIAGVAPAVRSLFNGLSGLIGRISGVTKSFEENLEATGRVIAANQAQGRSAQALLTRYEELTANGLKPTAAEKKELDIITLKLRDSLGQSVVSIEKETGALVLNKDAVRDAIKQRLLLANQTAGTLALQANTLKEQAVAESAAAKGFQRDMKVRQDELEQLNLRVSEFSKFGSLRLKFDFVTPNANNAAFSKEQQAAQLAYVDSFNKRNSATAQATEATQRYNATLKQLADLGFSAADVQRLFGIESAKAAQSILPTDEDTESLDENTEALNRNAKALAERRKAELELSLAQMEQTIARTKQFQQEQAALFSKGIISRETYAEAVAGTEDIINDAQRRARDIRIEISKQETAAQLAEVNLELARIKKRRKVTNEEINDAEQAAANRRVAITLSEKAKQLKILAQYEKDVVSEPIDPVVPTIDTRAFLKGQKSIDQINDDALKRMREYGEKVGAENDLRVQRFRESEERRREIIQQSVDLAIQAEQALFDFIAQGNQQRIENEEYNRDQAVRGAGDNAELRASIEEQYDKRIRDLKRKAARDEKTQALISVAIQTAVAVAKTISELGIPAGIPFAAIALASGAIQAAVIASQPLPQYFKGRENGPAEWAQVAERGPELIEGRSGGMKLVQKPSVVFLAAGDKVHTAPKTADILRAADARQSALTASSFSSSAQALANNRQSELTPEQLAELLRKAGEAGVDRVVQAIKNQKTFHTNYTDNGIERAIKQAGSLTHYVDSILNRS</sequence>
<feature type="coiled-coil region" evidence="2">
    <location>
        <begin position="873"/>
        <end position="923"/>
    </location>
</feature>
<dbReference type="RefSeq" id="WP_196957172.1">
    <property type="nucleotide sequence ID" value="NZ_JADWYK010000021.1"/>
</dbReference>
<feature type="domain" description="Phage tail tape measure protein" evidence="3">
    <location>
        <begin position="301"/>
        <end position="451"/>
    </location>
</feature>
<protein>
    <submittedName>
        <fullName evidence="4">Phage tail tape measure protein</fullName>
    </submittedName>
</protein>
<organism evidence="4 5">
    <name type="scientific">Hymenobacter guriensis</name>
    <dbReference type="NCBI Taxonomy" id="2793065"/>
    <lineage>
        <taxon>Bacteria</taxon>
        <taxon>Pseudomonadati</taxon>
        <taxon>Bacteroidota</taxon>
        <taxon>Cytophagia</taxon>
        <taxon>Cytophagales</taxon>
        <taxon>Hymenobacteraceae</taxon>
        <taxon>Hymenobacter</taxon>
    </lineage>
</organism>
<dbReference type="Proteomes" id="UP000601099">
    <property type="component" value="Unassembled WGS sequence"/>
</dbReference>
<name>A0ABS0L961_9BACT</name>
<evidence type="ECO:0000313" key="4">
    <source>
        <dbReference type="EMBL" id="MBG8556153.1"/>
    </source>
</evidence>
<dbReference type="EMBL" id="JADWYK010000021">
    <property type="protein sequence ID" value="MBG8556153.1"/>
    <property type="molecule type" value="Genomic_DNA"/>
</dbReference>
<dbReference type="PANTHER" id="PTHR37813:SF1">
    <property type="entry name" value="FELS-2 PROPHAGE PROTEIN"/>
    <property type="match status" value="1"/>
</dbReference>
<proteinExistence type="predicted"/>
<dbReference type="NCBIfam" id="TIGR01760">
    <property type="entry name" value="tape_meas_TP901"/>
    <property type="match status" value="1"/>
</dbReference>
<comment type="caution">
    <text evidence="4">The sequence shown here is derived from an EMBL/GenBank/DDBJ whole genome shotgun (WGS) entry which is preliminary data.</text>
</comment>
<evidence type="ECO:0000256" key="1">
    <source>
        <dbReference type="ARBA" id="ARBA00022612"/>
    </source>
</evidence>
<evidence type="ECO:0000259" key="3">
    <source>
        <dbReference type="Pfam" id="PF10145"/>
    </source>
</evidence>
<evidence type="ECO:0000256" key="2">
    <source>
        <dbReference type="SAM" id="Coils"/>
    </source>
</evidence>
<dbReference type="PANTHER" id="PTHR37813">
    <property type="entry name" value="FELS-2 PROPHAGE PROTEIN"/>
    <property type="match status" value="1"/>
</dbReference>
<gene>
    <name evidence="4" type="ORF">I5L79_21590</name>
</gene>
<keyword evidence="1" id="KW-1188">Viral release from host cell</keyword>
<feature type="coiled-coil region" evidence="2">
    <location>
        <begin position="802"/>
        <end position="837"/>
    </location>
</feature>
<accession>A0ABS0L961</accession>
<keyword evidence="5" id="KW-1185">Reference proteome</keyword>
<dbReference type="InterPro" id="IPR010090">
    <property type="entry name" value="Phage_tape_meas"/>
</dbReference>
<evidence type="ECO:0000313" key="5">
    <source>
        <dbReference type="Proteomes" id="UP000601099"/>
    </source>
</evidence>
<keyword evidence="2" id="KW-0175">Coiled coil</keyword>
<dbReference type="Pfam" id="PF10145">
    <property type="entry name" value="PhageMin_Tail"/>
    <property type="match status" value="1"/>
</dbReference>
<feature type="coiled-coil region" evidence="2">
    <location>
        <begin position="87"/>
        <end position="125"/>
    </location>
</feature>
<reference evidence="4 5" key="1">
    <citation type="submission" date="2020-11" db="EMBL/GenBank/DDBJ databases">
        <title>Hymenobacter sp.</title>
        <authorList>
            <person name="Kim M.K."/>
        </authorList>
    </citation>
    <scope>NUCLEOTIDE SEQUENCE [LARGE SCALE GENOMIC DNA]</scope>
    <source>
        <strain evidence="4 5">BT594</strain>
    </source>
</reference>